<dbReference type="EMBL" id="AP028654">
    <property type="protein sequence ID" value="BEP28946.1"/>
    <property type="molecule type" value="Genomic_DNA"/>
</dbReference>
<proteinExistence type="predicted"/>
<evidence type="ECO:0000313" key="1">
    <source>
        <dbReference type="EMBL" id="BEP28946.1"/>
    </source>
</evidence>
<organism evidence="1 2">
    <name type="scientific">Helicovermis profundi</name>
    <dbReference type="NCBI Taxonomy" id="3065157"/>
    <lineage>
        <taxon>Bacteria</taxon>
        <taxon>Bacillati</taxon>
        <taxon>Bacillota</taxon>
        <taxon>Clostridia</taxon>
        <taxon>Helicovermis</taxon>
    </lineage>
</organism>
<reference evidence="1 2" key="1">
    <citation type="submission" date="2023-08" db="EMBL/GenBank/DDBJ databases">
        <title>Helicovermis profunda gen. nov., sp. nov., a novel mesophilic, fermentative bacterium within the Bacillota from a deep-sea hydrothermal vent chimney.</title>
        <authorList>
            <person name="Miyazaki U."/>
            <person name="Mizutani D."/>
            <person name="Hashimoto Y."/>
            <person name="Tame A."/>
            <person name="Sawayama S."/>
            <person name="Miyazaki J."/>
            <person name="Takai K."/>
            <person name="Nakagawa S."/>
        </authorList>
    </citation>
    <scope>NUCLEOTIDE SEQUENCE [LARGE SCALE GENOMIC DNA]</scope>
    <source>
        <strain evidence="1 2">S502</strain>
    </source>
</reference>
<dbReference type="AlphaFoldDB" id="A0AAU9E363"/>
<dbReference type="Proteomes" id="UP001321786">
    <property type="component" value="Chromosome"/>
</dbReference>
<dbReference type="KEGG" id="hprf:HLPR_12770"/>
<dbReference type="RefSeq" id="WP_338537243.1">
    <property type="nucleotide sequence ID" value="NZ_AP028654.1"/>
</dbReference>
<gene>
    <name evidence="1" type="ORF">HLPR_12770</name>
</gene>
<evidence type="ECO:0000313" key="2">
    <source>
        <dbReference type="Proteomes" id="UP001321786"/>
    </source>
</evidence>
<keyword evidence="2" id="KW-1185">Reference proteome</keyword>
<protein>
    <submittedName>
        <fullName evidence="1">Uncharacterized protein</fullName>
    </submittedName>
</protein>
<accession>A0AAU9E363</accession>
<name>A0AAU9E363_9FIRM</name>
<sequence length="193" mass="22864">MQNKIYEMRKILFLLEQSILYCETDKFYKEIGKMETVIDDLKESFAKETNCSVEFKEVKNINKKILNTIEFVYKPITVLNVFEGNYLENFSNERTEQLSIARAINNHNEFWKQHTTIHGNIYGSVPIELISSESLEILYKLGWKKIKTNIIEIRGSKDSSQDIVDYCDKYLDYYIIVLEESTKTRLILEYLIK</sequence>